<evidence type="ECO:0000313" key="1">
    <source>
        <dbReference type="EMBL" id="VDM68781.1"/>
    </source>
</evidence>
<gene>
    <name evidence="1" type="ORF">SVUK_LOCUS3779</name>
</gene>
<accession>A0A3P7I5X6</accession>
<protein>
    <submittedName>
        <fullName evidence="1">Uncharacterized protein</fullName>
    </submittedName>
</protein>
<name>A0A3P7I5X6_STRVU</name>
<sequence>MQPGVDGGIERTDIRIGGPILASERKYIVTAHPNTTDCRSVRSAKNGANLNLLSAPVFVSVYSLSLYM</sequence>
<proteinExistence type="predicted"/>
<evidence type="ECO:0000313" key="2">
    <source>
        <dbReference type="Proteomes" id="UP000270094"/>
    </source>
</evidence>
<dbReference type="Proteomes" id="UP000270094">
    <property type="component" value="Unassembled WGS sequence"/>
</dbReference>
<dbReference type="AlphaFoldDB" id="A0A3P7I5X6"/>
<reference evidence="1 2" key="1">
    <citation type="submission" date="2018-11" db="EMBL/GenBank/DDBJ databases">
        <authorList>
            <consortium name="Pathogen Informatics"/>
        </authorList>
    </citation>
    <scope>NUCLEOTIDE SEQUENCE [LARGE SCALE GENOMIC DNA]</scope>
</reference>
<dbReference type="EMBL" id="UYYB01009962">
    <property type="protein sequence ID" value="VDM68781.1"/>
    <property type="molecule type" value="Genomic_DNA"/>
</dbReference>
<organism evidence="1 2">
    <name type="scientific">Strongylus vulgaris</name>
    <name type="common">Blood worm</name>
    <dbReference type="NCBI Taxonomy" id="40348"/>
    <lineage>
        <taxon>Eukaryota</taxon>
        <taxon>Metazoa</taxon>
        <taxon>Ecdysozoa</taxon>
        <taxon>Nematoda</taxon>
        <taxon>Chromadorea</taxon>
        <taxon>Rhabditida</taxon>
        <taxon>Rhabditina</taxon>
        <taxon>Rhabditomorpha</taxon>
        <taxon>Strongyloidea</taxon>
        <taxon>Strongylidae</taxon>
        <taxon>Strongylus</taxon>
    </lineage>
</organism>
<keyword evidence="2" id="KW-1185">Reference proteome</keyword>